<gene>
    <name evidence="1" type="ORF">HYG81_06135</name>
</gene>
<sequence>MDETQSTAAVLGGSVSGLAAATGLTRRANFSRVTVYERQEYDEKRVDCGEAINDTTLIPLAKTPENGFVNDVDGFQLRVYDGTDRPLDARPLATSNVNCEPGYICERDVIERRWAAALEARDVDFRTGRSVSPDEYAEIVESYDYVVDASGQPSLTLKAMGNTRAYTGDMVALNATVEGDFSAYRNRPRLFFEGYVGYAWAFPKSDGHANVGIGWAGDRRPDDYFGALEAAAERNSFPVPDRADVNIATIPRGPSLDPVETYYPEQNVFLVGDAAGIANRYQGEGICQGIRSAYLLADLIADGNESTYPRKLSALMRSEYRLAQLMRGAWVEHEDPKLLASVAEALDGLTIDDITRRPAAVARRVASRPRTAIDLIADAGMIRRLYGVATDSWEYTAERDARYNR</sequence>
<dbReference type="GeneID" id="56142766"/>
<reference evidence="1 2" key="1">
    <citation type="submission" date="2020-07" db="EMBL/GenBank/DDBJ databases">
        <title>Natrinema (YPL30) sp. nov. and Haloterrigena xxxxxx (YPL8) sp. nov., isolated from a salt mine.</title>
        <authorList>
            <person name="Cui H."/>
        </authorList>
    </citation>
    <scope>NUCLEOTIDE SEQUENCE [LARGE SCALE GENOMIC DNA]</scope>
    <source>
        <strain evidence="1 2">YPL13</strain>
    </source>
</reference>
<proteinExistence type="predicted"/>
<dbReference type="PANTHER" id="PTHR42685">
    <property type="entry name" value="GERANYLGERANYL DIPHOSPHATE REDUCTASE"/>
    <property type="match status" value="1"/>
</dbReference>
<dbReference type="EMBL" id="CP059154">
    <property type="protein sequence ID" value="QLK27181.1"/>
    <property type="molecule type" value="Genomic_DNA"/>
</dbReference>
<dbReference type="InterPro" id="IPR050407">
    <property type="entry name" value="Geranylgeranyl_reductase"/>
</dbReference>
<dbReference type="KEGG" id="nay:HYG81_06135"/>
<dbReference type="InterPro" id="IPR036188">
    <property type="entry name" value="FAD/NAD-bd_sf"/>
</dbReference>
<keyword evidence="2" id="KW-1185">Reference proteome</keyword>
<dbReference type="Gene3D" id="3.50.50.60">
    <property type="entry name" value="FAD/NAD(P)-binding domain"/>
    <property type="match status" value="1"/>
</dbReference>
<accession>A0A7D6GR40</accession>
<protein>
    <submittedName>
        <fullName evidence="1">NAD(P)/FAD-dependent oxidoreductase</fullName>
    </submittedName>
</protein>
<evidence type="ECO:0000313" key="2">
    <source>
        <dbReference type="Proteomes" id="UP000510869"/>
    </source>
</evidence>
<dbReference type="Proteomes" id="UP000510869">
    <property type="component" value="Chromosome"/>
</dbReference>
<dbReference type="RefSeq" id="WP_180842344.1">
    <property type="nucleotide sequence ID" value="NZ_CP059154.1"/>
</dbReference>
<organism evidence="1 2">
    <name type="scientific">Natrinema zhouii</name>
    <dbReference type="NCBI Taxonomy" id="1710539"/>
    <lineage>
        <taxon>Archaea</taxon>
        <taxon>Methanobacteriati</taxon>
        <taxon>Methanobacteriota</taxon>
        <taxon>Stenosarchaea group</taxon>
        <taxon>Halobacteria</taxon>
        <taxon>Halobacteriales</taxon>
        <taxon>Natrialbaceae</taxon>
        <taxon>Natrinema</taxon>
    </lineage>
</organism>
<dbReference type="PANTHER" id="PTHR42685:SF22">
    <property type="entry name" value="CONDITIONED MEDIUM FACTOR RECEPTOR 1"/>
    <property type="match status" value="1"/>
</dbReference>
<dbReference type="AlphaFoldDB" id="A0A7D6GR40"/>
<dbReference type="SUPFAM" id="SSF51905">
    <property type="entry name" value="FAD/NAD(P)-binding domain"/>
    <property type="match status" value="1"/>
</dbReference>
<name>A0A7D6GR40_9EURY</name>
<evidence type="ECO:0000313" key="1">
    <source>
        <dbReference type="EMBL" id="QLK27181.1"/>
    </source>
</evidence>